<dbReference type="PRINTS" id="PR01438">
    <property type="entry name" value="UNVRSLSTRESS"/>
</dbReference>
<evidence type="ECO:0000313" key="3">
    <source>
        <dbReference type="EMBL" id="ODQ81133.1"/>
    </source>
</evidence>
<name>A0A1E3QTX2_9ASCO</name>
<keyword evidence="4" id="KW-1185">Reference proteome</keyword>
<feature type="region of interest" description="Disordered" evidence="1">
    <location>
        <begin position="1"/>
        <end position="56"/>
    </location>
</feature>
<sequence length="418" mass="47146">MSTTVSPNRSRSASRDPAAKALNDMKFSITAHDPLERLAPRGGTDAPSDEEQVSDDEKVFDYEIAQEELPNYNPAHVDGVTLIEDEDEKGPSKTEALQMILAYENAISNAKEARSPVDERLVETVRTRKKELTGSDKLNYPNMDAVHLARKDKLDKLRHTTEYTEYKKQITHPNIIRPSQKPKLIDPDMVIPYTSDVENKIDLEIAKKLNDSTRISPVDLNVENARAIQLLTRGDFFQLIDPARKPKSFLVCYDHSEEAKYALDWCIGSVLADGSVLYIVEVIEDDEKLSALTSSDLSRARRRIENCNVIVQYVNRLLSKTRLQIHVVVEVMHHPLPRHLFTQVINHLKPTMVVVGSKGKSALQGVLLGSLSNYLVTNSSVPVMVVRKRLKQLIKRGDDKFPNNIKSMADVEVKRSMV</sequence>
<dbReference type="EMBL" id="KV454428">
    <property type="protein sequence ID" value="ODQ81133.1"/>
    <property type="molecule type" value="Genomic_DNA"/>
</dbReference>
<evidence type="ECO:0000256" key="1">
    <source>
        <dbReference type="SAM" id="MobiDB-lite"/>
    </source>
</evidence>
<dbReference type="STRING" id="984486.A0A1E3QTX2"/>
<evidence type="ECO:0000259" key="2">
    <source>
        <dbReference type="Pfam" id="PF00582"/>
    </source>
</evidence>
<dbReference type="PANTHER" id="PTHR46100:SF4">
    <property type="entry name" value="USPA DOMAIN-CONTAINING PROTEIN"/>
    <property type="match status" value="1"/>
</dbReference>
<dbReference type="AlphaFoldDB" id="A0A1E3QTX2"/>
<proteinExistence type="predicted"/>
<accession>A0A1E3QTX2</accession>
<dbReference type="GeneID" id="30144788"/>
<dbReference type="InterPro" id="IPR014729">
    <property type="entry name" value="Rossmann-like_a/b/a_fold"/>
</dbReference>
<dbReference type="InterPro" id="IPR006015">
    <property type="entry name" value="Universal_stress_UspA"/>
</dbReference>
<feature type="compositionally biased region" description="Polar residues" evidence="1">
    <location>
        <begin position="1"/>
        <end position="11"/>
    </location>
</feature>
<protein>
    <recommendedName>
        <fullName evidence="2">UspA domain-containing protein</fullName>
    </recommendedName>
</protein>
<dbReference type="SUPFAM" id="SSF52402">
    <property type="entry name" value="Adenine nucleotide alpha hydrolases-like"/>
    <property type="match status" value="1"/>
</dbReference>
<reference evidence="4" key="1">
    <citation type="submission" date="2016-05" db="EMBL/GenBank/DDBJ databases">
        <title>Comparative genomics of biotechnologically important yeasts.</title>
        <authorList>
            <consortium name="DOE Joint Genome Institute"/>
            <person name="Riley R."/>
            <person name="Haridas S."/>
            <person name="Wolfe K.H."/>
            <person name="Lopes M.R."/>
            <person name="Hittinger C.T."/>
            <person name="Goker M."/>
            <person name="Salamov A."/>
            <person name="Wisecaver J."/>
            <person name="Long T.M."/>
            <person name="Aerts A.L."/>
            <person name="Barry K."/>
            <person name="Choi C."/>
            <person name="Clum A."/>
            <person name="Coughlan A.Y."/>
            <person name="Deshpande S."/>
            <person name="Douglass A.P."/>
            <person name="Hanson S.J."/>
            <person name="Klenk H.-P."/>
            <person name="Labutti K."/>
            <person name="Lapidus A."/>
            <person name="Lindquist E."/>
            <person name="Lipzen A."/>
            <person name="Meier-Kolthoff J.P."/>
            <person name="Ohm R.A."/>
            <person name="Otillar R.P."/>
            <person name="Pangilinan J."/>
            <person name="Peng Y."/>
            <person name="Rokas A."/>
            <person name="Rosa C.A."/>
            <person name="Scheuner C."/>
            <person name="Sibirny A.A."/>
            <person name="Slot J.C."/>
            <person name="Stielow J.B."/>
            <person name="Sun H."/>
            <person name="Kurtzman C.P."/>
            <person name="Blackwell M."/>
            <person name="Grigoriev I.V."/>
            <person name="Jeffries T.W."/>
        </authorList>
    </citation>
    <scope>NUCLEOTIDE SEQUENCE [LARGE SCALE GENOMIC DNA]</scope>
    <source>
        <strain evidence="4">NRRL Y-12698</strain>
    </source>
</reference>
<dbReference type="Gene3D" id="3.40.50.620">
    <property type="entry name" value="HUPs"/>
    <property type="match status" value="1"/>
</dbReference>
<evidence type="ECO:0000313" key="4">
    <source>
        <dbReference type="Proteomes" id="UP000094336"/>
    </source>
</evidence>
<dbReference type="InterPro" id="IPR006016">
    <property type="entry name" value="UspA"/>
</dbReference>
<dbReference type="PANTHER" id="PTHR46100">
    <property type="entry name" value="IMP2'P"/>
    <property type="match status" value="1"/>
</dbReference>
<gene>
    <name evidence="3" type="ORF">BABINDRAFT_120483</name>
</gene>
<feature type="domain" description="UspA" evidence="2">
    <location>
        <begin position="248"/>
        <end position="387"/>
    </location>
</feature>
<dbReference type="RefSeq" id="XP_018986461.1">
    <property type="nucleotide sequence ID" value="XM_019126934.1"/>
</dbReference>
<dbReference type="Proteomes" id="UP000094336">
    <property type="component" value="Unassembled WGS sequence"/>
</dbReference>
<dbReference type="CDD" id="cd23659">
    <property type="entry name" value="USP_At3g01520-like"/>
    <property type="match status" value="1"/>
</dbReference>
<dbReference type="OrthoDB" id="992776at2759"/>
<dbReference type="Pfam" id="PF00582">
    <property type="entry name" value="Usp"/>
    <property type="match status" value="1"/>
</dbReference>
<organism evidence="3 4">
    <name type="scientific">Babjeviella inositovora NRRL Y-12698</name>
    <dbReference type="NCBI Taxonomy" id="984486"/>
    <lineage>
        <taxon>Eukaryota</taxon>
        <taxon>Fungi</taxon>
        <taxon>Dikarya</taxon>
        <taxon>Ascomycota</taxon>
        <taxon>Saccharomycotina</taxon>
        <taxon>Pichiomycetes</taxon>
        <taxon>Serinales incertae sedis</taxon>
        <taxon>Babjeviella</taxon>
    </lineage>
</organism>